<keyword evidence="4" id="KW-1185">Reference proteome</keyword>
<dbReference type="InterPro" id="IPR031981">
    <property type="entry name" value="MIEAP_C"/>
</dbReference>
<dbReference type="Pfam" id="PF16026">
    <property type="entry name" value="MIEAP"/>
    <property type="match status" value="1"/>
</dbReference>
<dbReference type="EMBL" id="JAEAOA010001835">
    <property type="protein sequence ID" value="KAK3594522.1"/>
    <property type="molecule type" value="Genomic_DNA"/>
</dbReference>
<protein>
    <recommendedName>
        <fullName evidence="2">Mitochondria-eating protein C-terminal domain-containing protein</fullName>
    </recommendedName>
</protein>
<reference evidence="3" key="1">
    <citation type="journal article" date="2021" name="Genome Biol. Evol.">
        <title>A High-Quality Reference Genome for a Parasitic Bivalve with Doubly Uniparental Inheritance (Bivalvia: Unionida).</title>
        <authorList>
            <person name="Smith C.H."/>
        </authorList>
    </citation>
    <scope>NUCLEOTIDE SEQUENCE</scope>
    <source>
        <strain evidence="3">CHS0354</strain>
    </source>
</reference>
<reference evidence="3" key="2">
    <citation type="journal article" date="2021" name="Genome Biol. Evol.">
        <title>Developing a high-quality reference genome for a parasitic bivalve with doubly uniparental inheritance (Bivalvia: Unionida).</title>
        <authorList>
            <person name="Smith C.H."/>
        </authorList>
    </citation>
    <scope>NUCLEOTIDE SEQUENCE</scope>
    <source>
        <strain evidence="3">CHS0354</strain>
        <tissue evidence="3">Mantle</tissue>
    </source>
</reference>
<proteinExistence type="predicted"/>
<feature type="region of interest" description="Disordered" evidence="1">
    <location>
        <begin position="160"/>
        <end position="192"/>
    </location>
</feature>
<evidence type="ECO:0000313" key="3">
    <source>
        <dbReference type="EMBL" id="KAK3594522.1"/>
    </source>
</evidence>
<gene>
    <name evidence="3" type="ORF">CHS0354_030868</name>
</gene>
<feature type="compositionally biased region" description="Polar residues" evidence="1">
    <location>
        <begin position="183"/>
        <end position="192"/>
    </location>
</feature>
<organism evidence="3 4">
    <name type="scientific">Potamilus streckersoni</name>
    <dbReference type="NCBI Taxonomy" id="2493646"/>
    <lineage>
        <taxon>Eukaryota</taxon>
        <taxon>Metazoa</taxon>
        <taxon>Spiralia</taxon>
        <taxon>Lophotrochozoa</taxon>
        <taxon>Mollusca</taxon>
        <taxon>Bivalvia</taxon>
        <taxon>Autobranchia</taxon>
        <taxon>Heteroconchia</taxon>
        <taxon>Palaeoheterodonta</taxon>
        <taxon>Unionida</taxon>
        <taxon>Unionoidea</taxon>
        <taxon>Unionidae</taxon>
        <taxon>Ambleminae</taxon>
        <taxon>Lampsilini</taxon>
        <taxon>Potamilus</taxon>
    </lineage>
</organism>
<sequence length="192" mass="21838">MNVNEENESVKGTLRGRTNYMVKMLQDIEPYMDECVELCVLMNIQEPPLELRGLMCSSCTSFDTSAFQPYTKSGTKIDYIVWPAMHLYRGGPLLCKGIAQGMPDPSDVHKPRSIKVKDRQTEHIQERNLFHQSQKSITEKRKSQYYKPGISISTNVLCIDDNMPSSKTKSTHSVFTEEKEVDNSQTDSSESC</sequence>
<evidence type="ECO:0000313" key="4">
    <source>
        <dbReference type="Proteomes" id="UP001195483"/>
    </source>
</evidence>
<reference evidence="3" key="3">
    <citation type="submission" date="2023-05" db="EMBL/GenBank/DDBJ databases">
        <authorList>
            <person name="Smith C.H."/>
        </authorList>
    </citation>
    <scope>NUCLEOTIDE SEQUENCE</scope>
    <source>
        <strain evidence="3">CHS0354</strain>
        <tissue evidence="3">Mantle</tissue>
    </source>
</reference>
<dbReference type="AlphaFoldDB" id="A0AAE0SMF1"/>
<feature type="compositionally biased region" description="Polar residues" evidence="1">
    <location>
        <begin position="163"/>
        <end position="174"/>
    </location>
</feature>
<name>A0AAE0SMF1_9BIVA</name>
<dbReference type="Proteomes" id="UP001195483">
    <property type="component" value="Unassembled WGS sequence"/>
</dbReference>
<accession>A0AAE0SMF1</accession>
<feature type="domain" description="Mitochondria-eating protein C-terminal" evidence="2">
    <location>
        <begin position="28"/>
        <end position="99"/>
    </location>
</feature>
<evidence type="ECO:0000256" key="1">
    <source>
        <dbReference type="SAM" id="MobiDB-lite"/>
    </source>
</evidence>
<comment type="caution">
    <text evidence="3">The sequence shown here is derived from an EMBL/GenBank/DDBJ whole genome shotgun (WGS) entry which is preliminary data.</text>
</comment>
<evidence type="ECO:0000259" key="2">
    <source>
        <dbReference type="Pfam" id="PF16026"/>
    </source>
</evidence>